<feature type="compositionally biased region" description="Basic and acidic residues" evidence="1">
    <location>
        <begin position="174"/>
        <end position="189"/>
    </location>
</feature>
<evidence type="ECO:0000256" key="1">
    <source>
        <dbReference type="SAM" id="MobiDB-lite"/>
    </source>
</evidence>
<comment type="caution">
    <text evidence="2">The sequence shown here is derived from an EMBL/GenBank/DDBJ whole genome shotgun (WGS) entry which is preliminary data.</text>
</comment>
<feature type="region of interest" description="Disordered" evidence="1">
    <location>
        <begin position="154"/>
        <end position="229"/>
    </location>
</feature>
<dbReference type="Proteomes" id="UP001608902">
    <property type="component" value="Unassembled WGS sequence"/>
</dbReference>
<evidence type="ECO:0000313" key="3">
    <source>
        <dbReference type="Proteomes" id="UP001608902"/>
    </source>
</evidence>
<proteinExistence type="predicted"/>
<reference evidence="2 3" key="1">
    <citation type="submission" date="2024-08" db="EMBL/GenBank/DDBJ databases">
        <title>Gnathostoma spinigerum genome.</title>
        <authorList>
            <person name="Gonzalez-Bertolin B."/>
            <person name="Monzon S."/>
            <person name="Zaballos A."/>
            <person name="Jimenez P."/>
            <person name="Dekumyoy P."/>
            <person name="Varona S."/>
            <person name="Cuesta I."/>
            <person name="Sumanam S."/>
            <person name="Adisakwattana P."/>
            <person name="Gasser R.B."/>
            <person name="Hernandez-Gonzalez A."/>
            <person name="Young N.D."/>
            <person name="Perteguer M.J."/>
        </authorList>
    </citation>
    <scope>NUCLEOTIDE SEQUENCE [LARGE SCALE GENOMIC DNA]</scope>
    <source>
        <strain evidence="2">AL3</strain>
        <tissue evidence="2">Liver</tissue>
    </source>
</reference>
<feature type="compositionally biased region" description="Basic and acidic residues" evidence="1">
    <location>
        <begin position="213"/>
        <end position="229"/>
    </location>
</feature>
<dbReference type="AlphaFoldDB" id="A0ABD6EFT1"/>
<dbReference type="EMBL" id="JBGFUD010001121">
    <property type="protein sequence ID" value="MFH4975778.1"/>
    <property type="molecule type" value="Genomic_DNA"/>
</dbReference>
<name>A0ABD6EFT1_9BILA</name>
<accession>A0ABD6EFT1</accession>
<sequence>MADDEPDYNDCDKMLDDLKREGAFDTVRKAALKEILSNSSYKNLEMEALKMTEEAFHSRTETDTLSSVRQKLGVNMHHLLAQRYQDVVLEVIGKDDIIREILNQCQKKVDSFLGIEEVAEESVEDKECMGENLQVCDMEVVNEVGEIDLSEIALPPEPNPTGDALQQSYQSKQSLEDNKHISPCDKGNMDKNTILKSPPSSNDSKTTLSSVESLKDKSEETNVENRQDERAYISNATTVDENKAVCGTTQQQNELHTSPLNCLSEAKRKEGTKLECSQLLQYRDKRLNQGGEGGGSMRSKRNRKVPNNADFVYY</sequence>
<protein>
    <submittedName>
        <fullName evidence="2">Uncharacterized protein</fullName>
    </submittedName>
</protein>
<evidence type="ECO:0000313" key="2">
    <source>
        <dbReference type="EMBL" id="MFH4975778.1"/>
    </source>
</evidence>
<gene>
    <name evidence="2" type="ORF">AB6A40_002487</name>
</gene>
<organism evidence="2 3">
    <name type="scientific">Gnathostoma spinigerum</name>
    <dbReference type="NCBI Taxonomy" id="75299"/>
    <lineage>
        <taxon>Eukaryota</taxon>
        <taxon>Metazoa</taxon>
        <taxon>Ecdysozoa</taxon>
        <taxon>Nematoda</taxon>
        <taxon>Chromadorea</taxon>
        <taxon>Rhabditida</taxon>
        <taxon>Spirurina</taxon>
        <taxon>Gnathostomatomorpha</taxon>
        <taxon>Gnathostomatoidea</taxon>
        <taxon>Gnathostomatidae</taxon>
        <taxon>Gnathostoma</taxon>
    </lineage>
</organism>
<keyword evidence="3" id="KW-1185">Reference proteome</keyword>
<feature type="compositionally biased region" description="Polar residues" evidence="1">
    <location>
        <begin position="164"/>
        <end position="173"/>
    </location>
</feature>
<feature type="compositionally biased region" description="Polar residues" evidence="1">
    <location>
        <begin position="190"/>
        <end position="212"/>
    </location>
</feature>
<feature type="region of interest" description="Disordered" evidence="1">
    <location>
        <begin position="287"/>
        <end position="314"/>
    </location>
</feature>